<keyword evidence="1" id="KW-0812">Transmembrane</keyword>
<feature type="transmembrane region" description="Helical" evidence="1">
    <location>
        <begin position="265"/>
        <end position="289"/>
    </location>
</feature>
<dbReference type="AlphaFoldDB" id="A0A2Z2JA49"/>
<feature type="domain" description="DUF1648" evidence="3">
    <location>
        <begin position="148"/>
        <end position="194"/>
    </location>
</feature>
<gene>
    <name evidence="5" type="ORF">CBE89_12030</name>
</gene>
<dbReference type="KEGG" id="cstr:CBE89_12030"/>
<evidence type="ECO:0000256" key="1">
    <source>
        <dbReference type="SAM" id="Phobius"/>
    </source>
</evidence>
<evidence type="ECO:0000259" key="4">
    <source>
        <dbReference type="Pfam" id="PF19124"/>
    </source>
</evidence>
<dbReference type="RefSeq" id="WP_086892132.1">
    <property type="nucleotide sequence ID" value="NZ_CP021252.1"/>
</dbReference>
<evidence type="ECO:0000259" key="3">
    <source>
        <dbReference type="Pfam" id="PF07853"/>
    </source>
</evidence>
<dbReference type="Pfam" id="PF07853">
    <property type="entry name" value="DUF1648"/>
    <property type="match status" value="1"/>
</dbReference>
<evidence type="ECO:0000256" key="2">
    <source>
        <dbReference type="SAM" id="SignalP"/>
    </source>
</evidence>
<feature type="signal peptide" evidence="2">
    <location>
        <begin position="1"/>
        <end position="19"/>
    </location>
</feature>
<feature type="transmembrane region" description="Helical" evidence="1">
    <location>
        <begin position="139"/>
        <end position="160"/>
    </location>
</feature>
<dbReference type="Proteomes" id="UP000250197">
    <property type="component" value="Chromosome"/>
</dbReference>
<evidence type="ECO:0000313" key="6">
    <source>
        <dbReference type="Proteomes" id="UP000250197"/>
    </source>
</evidence>
<feature type="transmembrane region" description="Helical" evidence="1">
    <location>
        <begin position="230"/>
        <end position="253"/>
    </location>
</feature>
<proteinExistence type="predicted"/>
<feature type="transmembrane region" description="Helical" evidence="1">
    <location>
        <begin position="185"/>
        <end position="209"/>
    </location>
</feature>
<feature type="domain" description="DUF5808" evidence="4">
    <location>
        <begin position="327"/>
        <end position="352"/>
    </location>
</feature>
<feature type="chain" id="PRO_5016391268" description="DUF1648 domain-containing protein" evidence="2">
    <location>
        <begin position="20"/>
        <end position="372"/>
    </location>
</feature>
<sequence length="372" mass="40296">MIFALSMAAVILAVTWALAATPAIAVLPLGVSVPQDKRAEPAVTDAIKHYRCLVWAIGIAATLISVATWKWPAIAALPSLIVIFGALFAYVKSRRRIIEAKAAGGWYDDVETAISAQITATPLSNSALANLTAQARFPWIWVLGSLLMTATSAGIVAQGWDTIPETIPTHWGASMQPDAWSDKGIGTVFGMTFISLGMIALFALIFWFVCTSSVHSRSDRSIKGQLRNRAVMAATNQATGFLLFALCLPMAQIQVASALPHYAGWLPVGFIGLIVMSLVGVIALIVMILRAQTRIDDALRGVNFPDDGKDSPDNDEFYKWGMFYYNPDDPAVMVDKRFGTGMDFNYARWQAKVFMAAILLLLIGSIALPILL</sequence>
<dbReference type="InterPro" id="IPR012867">
    <property type="entry name" value="DUF1648"/>
</dbReference>
<evidence type="ECO:0000313" key="5">
    <source>
        <dbReference type="EMBL" id="ART22138.1"/>
    </source>
</evidence>
<keyword evidence="2" id="KW-0732">Signal</keyword>
<feature type="transmembrane region" description="Helical" evidence="1">
    <location>
        <begin position="353"/>
        <end position="371"/>
    </location>
</feature>
<dbReference type="EMBL" id="CP021252">
    <property type="protein sequence ID" value="ART22138.1"/>
    <property type="molecule type" value="Genomic_DNA"/>
</dbReference>
<organism evidence="5 6">
    <name type="scientific">Corynebacterium striatum</name>
    <dbReference type="NCBI Taxonomy" id="43770"/>
    <lineage>
        <taxon>Bacteria</taxon>
        <taxon>Bacillati</taxon>
        <taxon>Actinomycetota</taxon>
        <taxon>Actinomycetes</taxon>
        <taxon>Mycobacteriales</taxon>
        <taxon>Corynebacteriaceae</taxon>
        <taxon>Corynebacterium</taxon>
    </lineage>
</organism>
<feature type="transmembrane region" description="Helical" evidence="1">
    <location>
        <begin position="71"/>
        <end position="91"/>
    </location>
</feature>
<name>A0A2Z2JA49_CORST</name>
<keyword evidence="1" id="KW-1133">Transmembrane helix</keyword>
<keyword evidence="1" id="KW-0472">Membrane</keyword>
<protein>
    <recommendedName>
        <fullName evidence="7">DUF1648 domain-containing protein</fullName>
    </recommendedName>
</protein>
<dbReference type="InterPro" id="IPR043831">
    <property type="entry name" value="DUF5808"/>
</dbReference>
<accession>A0A2Z2JA49</accession>
<reference evidence="5 6" key="1">
    <citation type="submission" date="2017-05" db="EMBL/GenBank/DDBJ databases">
        <title>Complete genome sequence of Corynebacterium striatum KC-Na-1 isolated from Neophocaena asiaeorientalis in Korea.</title>
        <authorList>
            <person name="Kim J.H."/>
            <person name="Lee K."/>
        </authorList>
    </citation>
    <scope>NUCLEOTIDE SEQUENCE [LARGE SCALE GENOMIC DNA]</scope>
    <source>
        <strain evidence="5 6">KC-Na-01</strain>
    </source>
</reference>
<dbReference type="Pfam" id="PF19124">
    <property type="entry name" value="DUF5808"/>
    <property type="match status" value="1"/>
</dbReference>
<evidence type="ECO:0008006" key="7">
    <source>
        <dbReference type="Google" id="ProtNLM"/>
    </source>
</evidence>